<evidence type="ECO:0000313" key="1">
    <source>
        <dbReference type="EMBL" id="MCW6038890.1"/>
    </source>
</evidence>
<evidence type="ECO:0000313" key="2">
    <source>
        <dbReference type="Proteomes" id="UP001526426"/>
    </source>
</evidence>
<proteinExistence type="predicted"/>
<name>A0ABT3LD29_9CYAN</name>
<dbReference type="Proteomes" id="UP001526426">
    <property type="component" value="Unassembled WGS sequence"/>
</dbReference>
<gene>
    <name evidence="1" type="ORF">K4A83_21880</name>
</gene>
<comment type="caution">
    <text evidence="1">The sequence shown here is derived from an EMBL/GenBank/DDBJ whole genome shotgun (WGS) entry which is preliminary data.</text>
</comment>
<accession>A0ABT3LD29</accession>
<sequence length="112" mass="13559">MTILYEDEYIICDDDAITIHFYYFPLGSKRIPYSRIRKIEAEKMTWWAGALRIWGGNLEYWLHLDPKRPWKEKLIIIDEGEWTKPVITPEDHERVWEILQQKTDKTLTYSPT</sequence>
<dbReference type="EMBL" id="JAIHOM010000200">
    <property type="protein sequence ID" value="MCW6038890.1"/>
    <property type="molecule type" value="Genomic_DNA"/>
</dbReference>
<reference evidence="1 2" key="1">
    <citation type="submission" date="2021-08" db="EMBL/GenBank/DDBJ databases">
        <title>Draft genome sequence of Spirulina subsalsa with high tolerance to salinity and hype-accumulation of phycocyanin.</title>
        <authorList>
            <person name="Pei H."/>
            <person name="Jiang L."/>
        </authorList>
    </citation>
    <scope>NUCLEOTIDE SEQUENCE [LARGE SCALE GENOMIC DNA]</scope>
    <source>
        <strain evidence="1 2">FACHB-351</strain>
    </source>
</reference>
<dbReference type="RefSeq" id="WP_265266831.1">
    <property type="nucleotide sequence ID" value="NZ_JAIHOM010000200.1"/>
</dbReference>
<protein>
    <submittedName>
        <fullName evidence="1">Uncharacterized protein</fullName>
    </submittedName>
</protein>
<keyword evidence="2" id="KW-1185">Reference proteome</keyword>
<organism evidence="1 2">
    <name type="scientific">Spirulina subsalsa FACHB-351</name>
    <dbReference type="NCBI Taxonomy" id="234711"/>
    <lineage>
        <taxon>Bacteria</taxon>
        <taxon>Bacillati</taxon>
        <taxon>Cyanobacteriota</taxon>
        <taxon>Cyanophyceae</taxon>
        <taxon>Spirulinales</taxon>
        <taxon>Spirulinaceae</taxon>
        <taxon>Spirulina</taxon>
    </lineage>
</organism>